<dbReference type="InterPro" id="IPR028082">
    <property type="entry name" value="Peripla_BP_I"/>
</dbReference>
<dbReference type="Pfam" id="PF13377">
    <property type="entry name" value="Peripla_BP_3"/>
    <property type="match status" value="1"/>
</dbReference>
<accession>A0A368Y882</accession>
<dbReference type="PANTHER" id="PTHR30146:SF138">
    <property type="entry name" value="TRANSCRIPTIONAL REGULATORY PROTEIN"/>
    <property type="match status" value="1"/>
</dbReference>
<keyword evidence="1" id="KW-0805">Transcription regulation</keyword>
<evidence type="ECO:0000256" key="3">
    <source>
        <dbReference type="ARBA" id="ARBA00023163"/>
    </source>
</evidence>
<keyword evidence="2" id="KW-0238">DNA-binding</keyword>
<dbReference type="InterPro" id="IPR010982">
    <property type="entry name" value="Lambda_DNA-bd_dom_sf"/>
</dbReference>
<proteinExistence type="predicted"/>
<evidence type="ECO:0000313" key="5">
    <source>
        <dbReference type="EMBL" id="RCW76412.1"/>
    </source>
</evidence>
<evidence type="ECO:0000256" key="1">
    <source>
        <dbReference type="ARBA" id="ARBA00023015"/>
    </source>
</evidence>
<keyword evidence="3" id="KW-0804">Transcription</keyword>
<organism evidence="5 6">
    <name type="scientific">Pseudorhodoferax soli</name>
    <dbReference type="NCBI Taxonomy" id="545864"/>
    <lineage>
        <taxon>Bacteria</taxon>
        <taxon>Pseudomonadati</taxon>
        <taxon>Pseudomonadota</taxon>
        <taxon>Betaproteobacteria</taxon>
        <taxon>Burkholderiales</taxon>
        <taxon>Comamonadaceae</taxon>
    </lineage>
</organism>
<dbReference type="Gene3D" id="3.40.50.2300">
    <property type="match status" value="2"/>
</dbReference>
<sequence>MESKPRRPRVMDVARAAGVSVATVSRAFNLPHTVRDEARDHVLDVARRLGYTPNPAAKALRLQRSGMVGAVFPTMDYGLYARMVSSFQRRMSGHGYLSVLLTVGFDNSRVFEPVRQLVDRGVEGLVVVGRIDDAKLMSYLIDKHVPTVCTYSALTHTPFPSIGYDNYVATEKVMQHLLGLGHRAFAMFSGPVKGNDRQQARQRAFRDALERAGVPGEPRIYEDTQGYSLDYAIRSFRAMRESHPEVTAVVCNSDAYGLAVMGEARRMGLRVPQDISITGFDNDDFAPLSDPPLTTISTAADRMGELAAEALFGVLDSGKPVEDVVLPSELVVRGSTGPVRSAA</sequence>
<feature type="domain" description="HTH lacI-type" evidence="4">
    <location>
        <begin position="8"/>
        <end position="62"/>
    </location>
</feature>
<evidence type="ECO:0000259" key="4">
    <source>
        <dbReference type="PROSITE" id="PS50932"/>
    </source>
</evidence>
<keyword evidence="6" id="KW-1185">Reference proteome</keyword>
<dbReference type="GO" id="GO:0000976">
    <property type="term" value="F:transcription cis-regulatory region binding"/>
    <property type="evidence" value="ECO:0007669"/>
    <property type="project" value="TreeGrafter"/>
</dbReference>
<dbReference type="PROSITE" id="PS50932">
    <property type="entry name" value="HTH_LACI_2"/>
    <property type="match status" value="1"/>
</dbReference>
<dbReference type="GO" id="GO:0003700">
    <property type="term" value="F:DNA-binding transcription factor activity"/>
    <property type="evidence" value="ECO:0007669"/>
    <property type="project" value="TreeGrafter"/>
</dbReference>
<comment type="caution">
    <text evidence="5">The sequence shown here is derived from an EMBL/GenBank/DDBJ whole genome shotgun (WGS) entry which is preliminary data.</text>
</comment>
<dbReference type="Proteomes" id="UP000252884">
    <property type="component" value="Unassembled WGS sequence"/>
</dbReference>
<dbReference type="OrthoDB" id="8770688at2"/>
<gene>
    <name evidence="5" type="ORF">DES41_1011018</name>
</gene>
<dbReference type="InterPro" id="IPR000843">
    <property type="entry name" value="HTH_LacI"/>
</dbReference>
<dbReference type="AlphaFoldDB" id="A0A368Y882"/>
<dbReference type="Gene3D" id="1.10.260.40">
    <property type="entry name" value="lambda repressor-like DNA-binding domains"/>
    <property type="match status" value="1"/>
</dbReference>
<dbReference type="CDD" id="cd06273">
    <property type="entry name" value="PBP1_LacI-like"/>
    <property type="match status" value="1"/>
</dbReference>
<dbReference type="CDD" id="cd01392">
    <property type="entry name" value="HTH_LacI"/>
    <property type="match status" value="1"/>
</dbReference>
<protein>
    <submittedName>
        <fullName evidence="5">LacI family transcriptional regulator</fullName>
    </submittedName>
</protein>
<name>A0A368Y882_9BURK</name>
<dbReference type="SUPFAM" id="SSF47413">
    <property type="entry name" value="lambda repressor-like DNA-binding domains"/>
    <property type="match status" value="1"/>
</dbReference>
<dbReference type="RefSeq" id="WP_147282795.1">
    <property type="nucleotide sequence ID" value="NZ_QPJK01000001.1"/>
</dbReference>
<dbReference type="Pfam" id="PF00356">
    <property type="entry name" value="LacI"/>
    <property type="match status" value="1"/>
</dbReference>
<reference evidence="5 6" key="1">
    <citation type="submission" date="2018-07" db="EMBL/GenBank/DDBJ databases">
        <title>Genomic Encyclopedia of Type Strains, Phase IV (KMG-IV): sequencing the most valuable type-strain genomes for metagenomic binning, comparative biology and taxonomic classification.</title>
        <authorList>
            <person name="Goeker M."/>
        </authorList>
    </citation>
    <scope>NUCLEOTIDE SEQUENCE [LARGE SCALE GENOMIC DNA]</scope>
    <source>
        <strain evidence="5 6">DSM 21634</strain>
    </source>
</reference>
<dbReference type="SMART" id="SM00354">
    <property type="entry name" value="HTH_LACI"/>
    <property type="match status" value="1"/>
</dbReference>
<dbReference type="InterPro" id="IPR046335">
    <property type="entry name" value="LacI/GalR-like_sensor"/>
</dbReference>
<evidence type="ECO:0000313" key="6">
    <source>
        <dbReference type="Proteomes" id="UP000252884"/>
    </source>
</evidence>
<dbReference type="SUPFAM" id="SSF53822">
    <property type="entry name" value="Periplasmic binding protein-like I"/>
    <property type="match status" value="1"/>
</dbReference>
<dbReference type="PANTHER" id="PTHR30146">
    <property type="entry name" value="LACI-RELATED TRANSCRIPTIONAL REPRESSOR"/>
    <property type="match status" value="1"/>
</dbReference>
<evidence type="ECO:0000256" key="2">
    <source>
        <dbReference type="ARBA" id="ARBA00023125"/>
    </source>
</evidence>
<dbReference type="EMBL" id="QPJK01000001">
    <property type="protein sequence ID" value="RCW76412.1"/>
    <property type="molecule type" value="Genomic_DNA"/>
</dbReference>